<name>A0A1T4WJL1_9BACT</name>
<dbReference type="Gene3D" id="3.30.565.10">
    <property type="entry name" value="Histidine kinase-like ATPase, C-terminal domain"/>
    <property type="match status" value="1"/>
</dbReference>
<dbReference type="GO" id="GO:0005524">
    <property type="term" value="F:ATP binding"/>
    <property type="evidence" value="ECO:0007669"/>
    <property type="project" value="UniProtKB-KW"/>
</dbReference>
<dbReference type="Pfam" id="PF00512">
    <property type="entry name" value="HisKA"/>
    <property type="match status" value="1"/>
</dbReference>
<dbReference type="Gene3D" id="3.30.450.20">
    <property type="entry name" value="PAS domain"/>
    <property type="match status" value="1"/>
</dbReference>
<dbReference type="InterPro" id="IPR000700">
    <property type="entry name" value="PAS-assoc_C"/>
</dbReference>
<dbReference type="Proteomes" id="UP000189733">
    <property type="component" value="Unassembled WGS sequence"/>
</dbReference>
<dbReference type="InterPro" id="IPR000014">
    <property type="entry name" value="PAS"/>
</dbReference>
<dbReference type="CDD" id="cd00082">
    <property type="entry name" value="HisKA"/>
    <property type="match status" value="1"/>
</dbReference>
<dbReference type="PANTHER" id="PTHR43065:SF10">
    <property type="entry name" value="PEROXIDE STRESS-ACTIVATED HISTIDINE KINASE MAK3"/>
    <property type="match status" value="1"/>
</dbReference>
<dbReference type="PRINTS" id="PR00344">
    <property type="entry name" value="BCTRLSENSOR"/>
</dbReference>
<proteinExistence type="predicted"/>
<dbReference type="SUPFAM" id="SSF47384">
    <property type="entry name" value="Homodimeric domain of signal transducing histidine kinase"/>
    <property type="match status" value="1"/>
</dbReference>
<keyword evidence="8" id="KW-0902">Two-component regulatory system</keyword>
<keyword evidence="6" id="KW-0418">Kinase</keyword>
<dbReference type="GO" id="GO:0000155">
    <property type="term" value="F:phosphorelay sensor kinase activity"/>
    <property type="evidence" value="ECO:0007669"/>
    <property type="project" value="InterPro"/>
</dbReference>
<dbReference type="EMBL" id="FUYA01000008">
    <property type="protein sequence ID" value="SKA77369.1"/>
    <property type="molecule type" value="Genomic_DNA"/>
</dbReference>
<feature type="domain" description="Histidine kinase" evidence="9">
    <location>
        <begin position="154"/>
        <end position="363"/>
    </location>
</feature>
<evidence type="ECO:0000259" key="11">
    <source>
        <dbReference type="PROSITE" id="PS50113"/>
    </source>
</evidence>
<feature type="domain" description="PAC" evidence="11">
    <location>
        <begin position="88"/>
        <end position="141"/>
    </location>
</feature>
<dbReference type="PROSITE" id="PS50109">
    <property type="entry name" value="HIS_KIN"/>
    <property type="match status" value="1"/>
</dbReference>
<dbReference type="OrthoDB" id="1931120at2"/>
<dbReference type="Pfam" id="PF02518">
    <property type="entry name" value="HATPase_c"/>
    <property type="match status" value="1"/>
</dbReference>
<comment type="catalytic activity">
    <reaction evidence="1">
        <text>ATP + protein L-histidine = ADP + protein N-phospho-L-histidine.</text>
        <dbReference type="EC" id="2.7.13.3"/>
    </reaction>
</comment>
<keyword evidence="5" id="KW-0547">Nucleotide-binding</keyword>
<evidence type="ECO:0000259" key="10">
    <source>
        <dbReference type="PROSITE" id="PS50112"/>
    </source>
</evidence>
<dbReference type="RefSeq" id="WP_078685621.1">
    <property type="nucleotide sequence ID" value="NZ_FUYA01000008.1"/>
</dbReference>
<dbReference type="STRING" id="1121442.SAMN02745702_02337"/>
<dbReference type="SUPFAM" id="SSF55785">
    <property type="entry name" value="PYP-like sensor domain (PAS domain)"/>
    <property type="match status" value="1"/>
</dbReference>
<evidence type="ECO:0000313" key="13">
    <source>
        <dbReference type="Proteomes" id="UP000189733"/>
    </source>
</evidence>
<dbReference type="SMART" id="SM00387">
    <property type="entry name" value="HATPase_c"/>
    <property type="match status" value="1"/>
</dbReference>
<evidence type="ECO:0000313" key="12">
    <source>
        <dbReference type="EMBL" id="SKA77369.1"/>
    </source>
</evidence>
<sequence length="365" mass="40009">MKNKKKTEHSEFSRQGLGFDLLDEVDSDVLMLDIKGRLLDLNRHAQKTLGVQRDSVLGQDFRQLGLETLCSVEDGTCPFEETKKSQERTEGVHLQESSDGKVKYIRVRAYPLQDAVVSGGAVLISRKDITGQVLVEQQLQQSQKMAAIGELSTYIAHEIRNPLFAIGGFANALSRSQNLSAQEREKVQIILAEARRLENILKSLLNFAQPTEGRLESVDLNSVVEQSIALMGPSCEQFGVCVSSVLQDHLDPVQGVSELLKQCIINMMKNSLEAMEELGHGELVLRTESVGGYVMLHVEDTGPGIPHDKLEDVFNPFFSTKNKGSGLGLAMTKKIVDNLGGALKLESELGSGTHISVQLRPAVSS</sequence>
<evidence type="ECO:0000256" key="6">
    <source>
        <dbReference type="ARBA" id="ARBA00022777"/>
    </source>
</evidence>
<dbReference type="PANTHER" id="PTHR43065">
    <property type="entry name" value="SENSOR HISTIDINE KINASE"/>
    <property type="match status" value="1"/>
</dbReference>
<reference evidence="12 13" key="1">
    <citation type="submission" date="2017-02" db="EMBL/GenBank/DDBJ databases">
        <authorList>
            <person name="Peterson S.W."/>
        </authorList>
    </citation>
    <scope>NUCLEOTIDE SEQUENCE [LARGE SCALE GENOMIC DNA]</scope>
    <source>
        <strain evidence="12 13">DSM 18034</strain>
    </source>
</reference>
<keyword evidence="13" id="KW-1185">Reference proteome</keyword>
<feature type="domain" description="PAS" evidence="10">
    <location>
        <begin position="21"/>
        <end position="59"/>
    </location>
</feature>
<evidence type="ECO:0000256" key="2">
    <source>
        <dbReference type="ARBA" id="ARBA00012438"/>
    </source>
</evidence>
<dbReference type="NCBIfam" id="TIGR00229">
    <property type="entry name" value="sensory_box"/>
    <property type="match status" value="1"/>
</dbReference>
<keyword evidence="3" id="KW-0597">Phosphoprotein</keyword>
<evidence type="ECO:0000256" key="5">
    <source>
        <dbReference type="ARBA" id="ARBA00022741"/>
    </source>
</evidence>
<dbReference type="Gene3D" id="1.10.287.130">
    <property type="match status" value="1"/>
</dbReference>
<evidence type="ECO:0000256" key="3">
    <source>
        <dbReference type="ARBA" id="ARBA00022553"/>
    </source>
</evidence>
<dbReference type="InterPro" id="IPR036097">
    <property type="entry name" value="HisK_dim/P_sf"/>
</dbReference>
<keyword evidence="4" id="KW-0808">Transferase</keyword>
<dbReference type="EC" id="2.7.13.3" evidence="2"/>
<evidence type="ECO:0000256" key="1">
    <source>
        <dbReference type="ARBA" id="ARBA00000085"/>
    </source>
</evidence>
<keyword evidence="7" id="KW-0067">ATP-binding</keyword>
<dbReference type="InterPro" id="IPR005467">
    <property type="entry name" value="His_kinase_dom"/>
</dbReference>
<evidence type="ECO:0000259" key="9">
    <source>
        <dbReference type="PROSITE" id="PS50109"/>
    </source>
</evidence>
<dbReference type="InterPro" id="IPR004358">
    <property type="entry name" value="Sig_transdc_His_kin-like_C"/>
</dbReference>
<dbReference type="SUPFAM" id="SSF55874">
    <property type="entry name" value="ATPase domain of HSP90 chaperone/DNA topoisomerase II/histidine kinase"/>
    <property type="match status" value="1"/>
</dbReference>
<gene>
    <name evidence="12" type="ORF">SAMN02745702_02337</name>
</gene>
<dbReference type="PROSITE" id="PS50112">
    <property type="entry name" value="PAS"/>
    <property type="match status" value="1"/>
</dbReference>
<dbReference type="PROSITE" id="PS50113">
    <property type="entry name" value="PAC"/>
    <property type="match status" value="1"/>
</dbReference>
<dbReference type="InterPro" id="IPR035965">
    <property type="entry name" value="PAS-like_dom_sf"/>
</dbReference>
<evidence type="ECO:0000256" key="7">
    <source>
        <dbReference type="ARBA" id="ARBA00022840"/>
    </source>
</evidence>
<dbReference type="InterPro" id="IPR003661">
    <property type="entry name" value="HisK_dim/P_dom"/>
</dbReference>
<evidence type="ECO:0000256" key="4">
    <source>
        <dbReference type="ARBA" id="ARBA00022679"/>
    </source>
</evidence>
<dbReference type="AlphaFoldDB" id="A0A1T4WJL1"/>
<dbReference type="InterPro" id="IPR003594">
    <property type="entry name" value="HATPase_dom"/>
</dbReference>
<dbReference type="InterPro" id="IPR036890">
    <property type="entry name" value="HATPase_C_sf"/>
</dbReference>
<accession>A0A1T4WJL1</accession>
<organism evidence="12 13">
    <name type="scientific">Desulfobaculum bizertense DSM 18034</name>
    <dbReference type="NCBI Taxonomy" id="1121442"/>
    <lineage>
        <taxon>Bacteria</taxon>
        <taxon>Pseudomonadati</taxon>
        <taxon>Thermodesulfobacteriota</taxon>
        <taxon>Desulfovibrionia</taxon>
        <taxon>Desulfovibrionales</taxon>
        <taxon>Desulfovibrionaceae</taxon>
        <taxon>Desulfobaculum</taxon>
    </lineage>
</organism>
<evidence type="ECO:0000256" key="8">
    <source>
        <dbReference type="ARBA" id="ARBA00023012"/>
    </source>
</evidence>
<dbReference type="SMART" id="SM00388">
    <property type="entry name" value="HisKA"/>
    <property type="match status" value="1"/>
</dbReference>
<protein>
    <recommendedName>
        <fullName evidence="2">histidine kinase</fullName>
        <ecNumber evidence="2">2.7.13.3</ecNumber>
    </recommendedName>
</protein>